<dbReference type="AlphaFoldDB" id="A0A653BB40"/>
<dbReference type="GO" id="GO:0030313">
    <property type="term" value="C:cell envelope"/>
    <property type="evidence" value="ECO:0007669"/>
    <property type="project" value="UniProtKB-SubCell"/>
</dbReference>
<feature type="domain" description="Multidrug resistance protein MdtA-like alpha-helical hairpin" evidence="3">
    <location>
        <begin position="142"/>
        <end position="204"/>
    </location>
</feature>
<dbReference type="InterPro" id="IPR058624">
    <property type="entry name" value="MdtA-like_HH"/>
</dbReference>
<dbReference type="Pfam" id="PF25876">
    <property type="entry name" value="HH_MFP_RND"/>
    <property type="match status" value="1"/>
</dbReference>
<dbReference type="SUPFAM" id="SSF111369">
    <property type="entry name" value="HlyD-like secretion proteins"/>
    <property type="match status" value="2"/>
</dbReference>
<name>A0A653BB40_ECTOL</name>
<dbReference type="Gene3D" id="1.10.287.470">
    <property type="entry name" value="Helix hairpin bin"/>
    <property type="match status" value="2"/>
</dbReference>
<evidence type="ECO:0000256" key="1">
    <source>
        <dbReference type="ARBA" id="ARBA00004196"/>
    </source>
</evidence>
<proteinExistence type="inferred from homology"/>
<dbReference type="Pfam" id="PF25917">
    <property type="entry name" value="BSH_RND"/>
    <property type="match status" value="1"/>
</dbReference>
<dbReference type="OrthoDB" id="9811754at2"/>
<evidence type="ECO:0000313" key="5">
    <source>
        <dbReference type="EMBL" id="VDN65401.1"/>
    </source>
</evidence>
<protein>
    <submittedName>
        <fullName evidence="5">Hemolysin D</fullName>
    </submittedName>
</protein>
<accession>A0A653BB40</accession>
<dbReference type="PANTHER" id="PTHR30386">
    <property type="entry name" value="MEMBRANE FUSION SUBUNIT OF EMRAB-TOLC MULTIDRUG EFFLUX PUMP"/>
    <property type="match status" value="1"/>
</dbReference>
<evidence type="ECO:0000256" key="2">
    <source>
        <dbReference type="ARBA" id="ARBA00009477"/>
    </source>
</evidence>
<dbReference type="InterPro" id="IPR058625">
    <property type="entry name" value="MdtA-like_BSH"/>
</dbReference>
<dbReference type="EMBL" id="LR130779">
    <property type="protein sequence ID" value="VDN65401.1"/>
    <property type="molecule type" value="Genomic_DNA"/>
</dbReference>
<dbReference type="GO" id="GO:0055085">
    <property type="term" value="P:transmembrane transport"/>
    <property type="evidence" value="ECO:0007669"/>
    <property type="project" value="InterPro"/>
</dbReference>
<dbReference type="InterPro" id="IPR050739">
    <property type="entry name" value="MFP"/>
</dbReference>
<organism evidence="5">
    <name type="scientific">Ectopseudomonas oleovorans</name>
    <name type="common">Pseudomonas oleovorans</name>
    <dbReference type="NCBI Taxonomy" id="301"/>
    <lineage>
        <taxon>Bacteria</taxon>
        <taxon>Pseudomonadati</taxon>
        <taxon>Pseudomonadota</taxon>
        <taxon>Gammaproteobacteria</taxon>
        <taxon>Pseudomonadales</taxon>
        <taxon>Pseudomonadaceae</taxon>
        <taxon>Ectopseudomonas</taxon>
    </lineage>
</organism>
<dbReference type="Gene3D" id="2.40.30.170">
    <property type="match status" value="1"/>
</dbReference>
<reference evidence="5" key="1">
    <citation type="submission" date="2018-11" db="EMBL/GenBank/DDBJ databases">
        <authorList>
            <consortium name="Genoscope - CEA"/>
            <person name="William W."/>
        </authorList>
    </citation>
    <scope>NUCLEOTIDE SEQUENCE [LARGE SCALE GENOMIC DNA]</scope>
    <source>
        <strain evidence="5">T9AD</strain>
    </source>
</reference>
<evidence type="ECO:0000259" key="3">
    <source>
        <dbReference type="Pfam" id="PF25876"/>
    </source>
</evidence>
<gene>
    <name evidence="5" type="ORF">POT9AD_4426</name>
</gene>
<dbReference type="Gene3D" id="2.40.50.100">
    <property type="match status" value="1"/>
</dbReference>
<comment type="subcellular location">
    <subcellularLocation>
        <location evidence="1">Cell envelope</location>
    </subcellularLocation>
</comment>
<comment type="similarity">
    <text evidence="2">Belongs to the membrane fusion protein (MFP) (TC 8.A.1) family.</text>
</comment>
<sequence length="383" mass="40627">MMSHETTNTLEDASAALDAQNLAKRRKLFPLLLLVILLIAGLFAAWYVITQQGRVHTDNAYVGADSAQITALVAGPIQAVPVADTQEVRKGEILVVLDDAEYQVAVAEARAALAQARQHYRQAEASTSAAQARVTARDAEILQAKAQLRDSKAAVERTRAELARRESIAGTGAVSAEDLTAARTAYQSALAARDLAEAAINSAQAVRGSADGDFGAAEVLTLGLTIDTSPNVAMAKARLDRAELDLSRTVIRAPFDGVVTNKQVQVGERVAAGAPLMIVVPVASVYVDANFKESQFERLRIGQPAELTSDYHGSGVTYRGTVVGFNGGTGAAFALIPAQNATGNWIKVVQRLPVRIALEPDDLKAYPLRVGLSMDVTVDTRGE</sequence>
<evidence type="ECO:0000259" key="4">
    <source>
        <dbReference type="Pfam" id="PF25917"/>
    </source>
</evidence>
<feature type="domain" description="Multidrug resistance protein MdtA-like barrel-sandwich hybrid" evidence="4">
    <location>
        <begin position="67"/>
        <end position="280"/>
    </location>
</feature>
<dbReference type="PANTHER" id="PTHR30386:SF19">
    <property type="entry name" value="MULTIDRUG EXPORT PROTEIN EMRA-RELATED"/>
    <property type="match status" value="1"/>
</dbReference>